<name>A0ABV0ZG73_9TELE</name>
<organism evidence="2 3">
    <name type="scientific">Ameca splendens</name>
    <dbReference type="NCBI Taxonomy" id="208324"/>
    <lineage>
        <taxon>Eukaryota</taxon>
        <taxon>Metazoa</taxon>
        <taxon>Chordata</taxon>
        <taxon>Craniata</taxon>
        <taxon>Vertebrata</taxon>
        <taxon>Euteleostomi</taxon>
        <taxon>Actinopterygii</taxon>
        <taxon>Neopterygii</taxon>
        <taxon>Teleostei</taxon>
        <taxon>Neoteleostei</taxon>
        <taxon>Acanthomorphata</taxon>
        <taxon>Ovalentaria</taxon>
        <taxon>Atherinomorphae</taxon>
        <taxon>Cyprinodontiformes</taxon>
        <taxon>Goodeidae</taxon>
        <taxon>Ameca</taxon>
    </lineage>
</organism>
<comment type="caution">
    <text evidence="2">The sequence shown here is derived from an EMBL/GenBank/DDBJ whole genome shotgun (WGS) entry which is preliminary data.</text>
</comment>
<feature type="region of interest" description="Disordered" evidence="1">
    <location>
        <begin position="110"/>
        <end position="132"/>
    </location>
</feature>
<sequence length="170" mass="19936">MQLTQITRTSQSTWESRNILAVSFAPLVQQSRAEGEKPDPVQLPPVTVRSLQDLSRVYIRRTLRNLANQDSQGNGMVQRVPHKRKRRRCRRRPINTYVFVGNQLIPQMVESEEEEHADEEQKEEAVVEEEEERDIGDIEIIKQVNELREQILALPLPESLKAYLLYYREK</sequence>
<gene>
    <name evidence="2" type="ORF">AMECASPLE_035668</name>
</gene>
<keyword evidence="3" id="KW-1185">Reference proteome</keyword>
<evidence type="ECO:0000313" key="3">
    <source>
        <dbReference type="Proteomes" id="UP001469553"/>
    </source>
</evidence>
<evidence type="ECO:0000313" key="2">
    <source>
        <dbReference type="EMBL" id="MEQ2305233.1"/>
    </source>
</evidence>
<proteinExistence type="predicted"/>
<evidence type="ECO:0000256" key="1">
    <source>
        <dbReference type="SAM" id="MobiDB-lite"/>
    </source>
</evidence>
<reference evidence="2 3" key="1">
    <citation type="submission" date="2021-06" db="EMBL/GenBank/DDBJ databases">
        <authorList>
            <person name="Palmer J.M."/>
        </authorList>
    </citation>
    <scope>NUCLEOTIDE SEQUENCE [LARGE SCALE GENOMIC DNA]</scope>
    <source>
        <strain evidence="2 3">AS_MEX2019</strain>
        <tissue evidence="2">Muscle</tissue>
    </source>
</reference>
<accession>A0ABV0ZG73</accession>
<dbReference type="EMBL" id="JAHRIP010061809">
    <property type="protein sequence ID" value="MEQ2305233.1"/>
    <property type="molecule type" value="Genomic_DNA"/>
</dbReference>
<protein>
    <submittedName>
        <fullName evidence="2">Uncharacterized protein</fullName>
    </submittedName>
</protein>
<dbReference type="Proteomes" id="UP001469553">
    <property type="component" value="Unassembled WGS sequence"/>
</dbReference>